<dbReference type="SMART" id="SM00342">
    <property type="entry name" value="HTH_ARAC"/>
    <property type="match status" value="1"/>
</dbReference>
<protein>
    <submittedName>
        <fullName evidence="5">AraC family transcriptional regulator</fullName>
    </submittedName>
</protein>
<organism evidence="5 6">
    <name type="scientific">Isoalcanivorax beigongshangi</name>
    <dbReference type="NCBI Taxonomy" id="3238810"/>
    <lineage>
        <taxon>Bacteria</taxon>
        <taxon>Pseudomonadati</taxon>
        <taxon>Pseudomonadota</taxon>
        <taxon>Gammaproteobacteria</taxon>
        <taxon>Oceanospirillales</taxon>
        <taxon>Alcanivoracaceae</taxon>
        <taxon>Isoalcanivorax</taxon>
    </lineage>
</organism>
<feature type="domain" description="HTH araC/xylS-type" evidence="4">
    <location>
        <begin position="240"/>
        <end position="337"/>
    </location>
</feature>
<dbReference type="Pfam" id="PF12833">
    <property type="entry name" value="HTH_18"/>
    <property type="match status" value="1"/>
</dbReference>
<dbReference type="InterPro" id="IPR009057">
    <property type="entry name" value="Homeodomain-like_sf"/>
</dbReference>
<dbReference type="InterPro" id="IPR018060">
    <property type="entry name" value="HTH_AraC"/>
</dbReference>
<dbReference type="InterPro" id="IPR032687">
    <property type="entry name" value="AraC-type_N"/>
</dbReference>
<evidence type="ECO:0000313" key="5">
    <source>
        <dbReference type="EMBL" id="MEY1662539.1"/>
    </source>
</evidence>
<dbReference type="EMBL" id="JBGCUO010000001">
    <property type="protein sequence ID" value="MEY1662539.1"/>
    <property type="molecule type" value="Genomic_DNA"/>
</dbReference>
<sequence length="339" mass="38269">MNTAQDSRFQHPVAISQVMVNFAARHGVSLETCLAGTGLDADQLRDAELLIAREQEMRLIENLMRALPAVPALGFELGLRYNVATFGIWGFALRTSRNLREALERALRYLPLSTAYCRLSIFCDEQEYGISADPSHIPEHLRQFLLERDTATAINLFDELTLSGLHVLRFEFQGKAPPYAARIEELCGIAPRWECPRNAIVLRRPDVELPLPMYDVHLVSLLEAQCRTQLERRQVAGISGQVRQLLLGEDGMAASLEAVAAQLAMAPRSLRRRLAEEGTSFRQLVDVEREQLAVQLLQNTTMKLDELALQLGYADTASFTRAFRRWFGQSPSEYRRSGR</sequence>
<keyword evidence="6" id="KW-1185">Reference proteome</keyword>
<comment type="caution">
    <text evidence="5">The sequence shown here is derived from an EMBL/GenBank/DDBJ whole genome shotgun (WGS) entry which is preliminary data.</text>
</comment>
<gene>
    <name evidence="5" type="ORF">AB5I84_10310</name>
</gene>
<dbReference type="Pfam" id="PF12625">
    <property type="entry name" value="Arabinose_bd"/>
    <property type="match status" value="1"/>
</dbReference>
<keyword evidence="2" id="KW-0238">DNA-binding</keyword>
<reference evidence="5 6" key="1">
    <citation type="submission" date="2024-07" db="EMBL/GenBank/DDBJ databases">
        <authorList>
            <person name="Ren Q."/>
        </authorList>
    </citation>
    <scope>NUCLEOTIDE SEQUENCE [LARGE SCALE GENOMIC DNA]</scope>
    <source>
        <strain evidence="5 6">REN37</strain>
    </source>
</reference>
<dbReference type="PANTHER" id="PTHR47894">
    <property type="entry name" value="HTH-TYPE TRANSCRIPTIONAL REGULATOR GADX"/>
    <property type="match status" value="1"/>
</dbReference>
<evidence type="ECO:0000256" key="2">
    <source>
        <dbReference type="ARBA" id="ARBA00023125"/>
    </source>
</evidence>
<evidence type="ECO:0000259" key="4">
    <source>
        <dbReference type="PROSITE" id="PS01124"/>
    </source>
</evidence>
<dbReference type="Proteomes" id="UP001562065">
    <property type="component" value="Unassembled WGS sequence"/>
</dbReference>
<proteinExistence type="predicted"/>
<evidence type="ECO:0000256" key="1">
    <source>
        <dbReference type="ARBA" id="ARBA00023015"/>
    </source>
</evidence>
<keyword evidence="3" id="KW-0804">Transcription</keyword>
<dbReference type="RefSeq" id="WP_369455773.1">
    <property type="nucleotide sequence ID" value="NZ_JBGCUO010000001.1"/>
</dbReference>
<dbReference type="SUPFAM" id="SSF46689">
    <property type="entry name" value="Homeodomain-like"/>
    <property type="match status" value="1"/>
</dbReference>
<dbReference type="PROSITE" id="PS01124">
    <property type="entry name" value="HTH_ARAC_FAMILY_2"/>
    <property type="match status" value="1"/>
</dbReference>
<keyword evidence="1" id="KW-0805">Transcription regulation</keyword>
<dbReference type="InterPro" id="IPR020449">
    <property type="entry name" value="Tscrpt_reg_AraC-type_HTH"/>
</dbReference>
<evidence type="ECO:0000313" key="6">
    <source>
        <dbReference type="Proteomes" id="UP001562065"/>
    </source>
</evidence>
<name>A0ABV4AIJ9_9GAMM</name>
<evidence type="ECO:0000256" key="3">
    <source>
        <dbReference type="ARBA" id="ARBA00023163"/>
    </source>
</evidence>
<dbReference type="PANTHER" id="PTHR47894:SF1">
    <property type="entry name" value="HTH-TYPE TRANSCRIPTIONAL REGULATOR VQSM"/>
    <property type="match status" value="1"/>
</dbReference>
<dbReference type="Gene3D" id="1.10.10.60">
    <property type="entry name" value="Homeodomain-like"/>
    <property type="match status" value="1"/>
</dbReference>
<dbReference type="PRINTS" id="PR00032">
    <property type="entry name" value="HTHARAC"/>
</dbReference>
<accession>A0ABV4AIJ9</accession>